<dbReference type="InterPro" id="IPR001279">
    <property type="entry name" value="Metallo-B-lactamas"/>
</dbReference>
<name>A0A1M6FC28_MALRU</name>
<evidence type="ECO:0000259" key="1">
    <source>
        <dbReference type="SMART" id="SM00849"/>
    </source>
</evidence>
<evidence type="ECO:0000313" key="3">
    <source>
        <dbReference type="Proteomes" id="UP000184171"/>
    </source>
</evidence>
<dbReference type="CDD" id="cd16279">
    <property type="entry name" value="metallo-hydrolase-like_MBL-fold"/>
    <property type="match status" value="1"/>
</dbReference>
<keyword evidence="3" id="KW-1185">Reference proteome</keyword>
<dbReference type="PANTHER" id="PTHR42663">
    <property type="entry name" value="HYDROLASE C777.06C-RELATED-RELATED"/>
    <property type="match status" value="1"/>
</dbReference>
<dbReference type="AlphaFoldDB" id="A0A1M6FC28"/>
<accession>A0A1M6FC28</accession>
<dbReference type="Pfam" id="PF12706">
    <property type="entry name" value="Lactamase_B_2"/>
    <property type="match status" value="1"/>
</dbReference>
<dbReference type="EMBL" id="FQZT01000003">
    <property type="protein sequence ID" value="SHI95196.1"/>
    <property type="molecule type" value="Genomic_DNA"/>
</dbReference>
<dbReference type="OrthoDB" id="9803916at2"/>
<dbReference type="Proteomes" id="UP000184171">
    <property type="component" value="Unassembled WGS sequence"/>
</dbReference>
<feature type="domain" description="Metallo-beta-lactamase" evidence="1">
    <location>
        <begin position="39"/>
        <end position="228"/>
    </location>
</feature>
<protein>
    <submittedName>
        <fullName evidence="2">Phosphoribosyl 1,2-cyclic phosphate phosphodiesterase</fullName>
    </submittedName>
</protein>
<dbReference type="Gene3D" id="3.60.15.10">
    <property type="entry name" value="Ribonuclease Z/Hydroxyacylglutathione hydrolase-like"/>
    <property type="match status" value="1"/>
</dbReference>
<dbReference type="NCBIfam" id="NF038231">
    <property type="entry name" value="MBL_Geo_Pelo"/>
    <property type="match status" value="1"/>
</dbReference>
<reference evidence="2 3" key="1">
    <citation type="submission" date="2016-11" db="EMBL/GenBank/DDBJ databases">
        <authorList>
            <person name="Jaros S."/>
            <person name="Januszkiewicz K."/>
            <person name="Wedrychowicz H."/>
        </authorList>
    </citation>
    <scope>NUCLEOTIDE SEQUENCE [LARGE SCALE GENOMIC DNA]</scope>
    <source>
        <strain evidence="2 3">DSM 5091</strain>
    </source>
</reference>
<organism evidence="2 3">
    <name type="scientific">Malonomonas rubra DSM 5091</name>
    <dbReference type="NCBI Taxonomy" id="1122189"/>
    <lineage>
        <taxon>Bacteria</taxon>
        <taxon>Pseudomonadati</taxon>
        <taxon>Thermodesulfobacteriota</taxon>
        <taxon>Desulfuromonadia</taxon>
        <taxon>Desulfuromonadales</taxon>
        <taxon>Geopsychrobacteraceae</taxon>
        <taxon>Malonomonas</taxon>
    </lineage>
</organism>
<gene>
    <name evidence="2" type="ORF">SAMN02745165_01229</name>
</gene>
<dbReference type="InterPro" id="IPR036866">
    <property type="entry name" value="RibonucZ/Hydroxyglut_hydro"/>
</dbReference>
<sequence length="265" mass="29637">MSATTLDITILGSGTSTGVPVIGCDCDVCTSNDPHNKRTRCSALLSYAGHNLLIDTATDLRQQALREGIRQIDAVLYTHSHADHMHGIDDLRSFNFRHRGSIPLYGSPRTLERVRDNFDYIFANLEKPGYVPRLSLHPIEDDFYLFEQKIEPIALEHGGMQVYGYRCGPFAYLTDCNGIPEASLLKLSGLKLLVLDGLRFKPHDTHFNISQAIEMAKRIGAERTLLTHLSHDIDHRRDSKTLPAGIEFAYDGFSCSLPLSPEARK</sequence>
<dbReference type="RefSeq" id="WP_072906808.1">
    <property type="nucleotide sequence ID" value="NZ_FQZT01000003.1"/>
</dbReference>
<proteinExistence type="predicted"/>
<evidence type="ECO:0000313" key="2">
    <source>
        <dbReference type="EMBL" id="SHI95196.1"/>
    </source>
</evidence>
<dbReference type="SMART" id="SM00849">
    <property type="entry name" value="Lactamase_B"/>
    <property type="match status" value="1"/>
</dbReference>
<dbReference type="STRING" id="1122189.SAMN02745165_01229"/>
<dbReference type="SUPFAM" id="SSF56281">
    <property type="entry name" value="Metallo-hydrolase/oxidoreductase"/>
    <property type="match status" value="1"/>
</dbReference>
<dbReference type="PANTHER" id="PTHR42663:SF6">
    <property type="entry name" value="HYDROLASE C777.06C-RELATED"/>
    <property type="match status" value="1"/>
</dbReference>